<dbReference type="AlphaFoldDB" id="A0A2N1JF60"/>
<dbReference type="PANTHER" id="PTHR12652">
    <property type="entry name" value="PEROXISOMAL BIOGENESIS FACTOR 11"/>
    <property type="match status" value="1"/>
</dbReference>
<keyword evidence="2" id="KW-0472">Membrane</keyword>
<protein>
    <submittedName>
        <fullName evidence="5">Uncharacterized protein</fullName>
    </submittedName>
</protein>
<dbReference type="InterPro" id="IPR008733">
    <property type="entry name" value="PEX11"/>
</dbReference>
<keyword evidence="6" id="KW-1185">Reference proteome</keyword>
<accession>A0A2N1JF60</accession>
<name>A0A2N1JF60_9BASI</name>
<evidence type="ECO:0000256" key="4">
    <source>
        <dbReference type="ARBA" id="ARBA00046271"/>
    </source>
</evidence>
<dbReference type="Proteomes" id="UP000232875">
    <property type="component" value="Unassembled WGS sequence"/>
</dbReference>
<sequence>MSAPAAVPNTDNARTAVDKLLGVFRYVPESNQLAHVVRFLSTWAGTDKFLMVTQYSSKMLVGILLFLHGMRKRFNMTTSKTASGADKLTRLAGVVGDARILFRIWSVLPMIQWLCSIERKAPQNKLLLNIERLQGLSMILYCPLEAVAYLAMHNILDISPATQGKIWGHCMKFWLLYVFLQFAHIFEDHRLLRKRAKALERSRGHPLPAPKSTAIDSAVPHTKEQQETRRIFGYTWATCRPLSIGLRLTA</sequence>
<evidence type="ECO:0000313" key="5">
    <source>
        <dbReference type="EMBL" id="PKI85188.1"/>
    </source>
</evidence>
<evidence type="ECO:0000313" key="6">
    <source>
        <dbReference type="Proteomes" id="UP000232875"/>
    </source>
</evidence>
<reference evidence="5 6" key="1">
    <citation type="submission" date="2017-10" db="EMBL/GenBank/DDBJ databases">
        <title>A novel species of cold-tolerant Malassezia isolated from bats.</title>
        <authorList>
            <person name="Lorch J.M."/>
            <person name="Palmer J.M."/>
            <person name="Vanderwolf K.J."/>
            <person name="Schmidt K.Z."/>
            <person name="Verant M.L."/>
            <person name="Weller T.J."/>
            <person name="Blehert D.S."/>
        </authorList>
    </citation>
    <scope>NUCLEOTIDE SEQUENCE [LARGE SCALE GENOMIC DNA]</scope>
    <source>
        <strain evidence="5 6">NWHC:44797-103</strain>
    </source>
</reference>
<organism evidence="5 6">
    <name type="scientific">Malassezia vespertilionis</name>
    <dbReference type="NCBI Taxonomy" id="2020962"/>
    <lineage>
        <taxon>Eukaryota</taxon>
        <taxon>Fungi</taxon>
        <taxon>Dikarya</taxon>
        <taxon>Basidiomycota</taxon>
        <taxon>Ustilaginomycotina</taxon>
        <taxon>Malasseziomycetes</taxon>
        <taxon>Malasseziales</taxon>
        <taxon>Malasseziaceae</taxon>
        <taxon>Malassezia</taxon>
    </lineage>
</organism>
<evidence type="ECO:0000256" key="3">
    <source>
        <dbReference type="ARBA" id="ARBA00023140"/>
    </source>
</evidence>
<keyword evidence="1" id="KW-0962">Peroxisome biogenesis</keyword>
<comment type="subcellular location">
    <subcellularLocation>
        <location evidence="4">Peroxisome membrane</location>
    </subcellularLocation>
</comment>
<evidence type="ECO:0000256" key="2">
    <source>
        <dbReference type="ARBA" id="ARBA00023136"/>
    </source>
</evidence>
<dbReference type="GO" id="GO:0005778">
    <property type="term" value="C:peroxisomal membrane"/>
    <property type="evidence" value="ECO:0007669"/>
    <property type="project" value="UniProtKB-SubCell"/>
</dbReference>
<evidence type="ECO:0000256" key="1">
    <source>
        <dbReference type="ARBA" id="ARBA00022593"/>
    </source>
</evidence>
<dbReference type="Pfam" id="PF05648">
    <property type="entry name" value="PEX11"/>
    <property type="match status" value="1"/>
</dbReference>
<dbReference type="GO" id="GO:0016559">
    <property type="term" value="P:peroxisome fission"/>
    <property type="evidence" value="ECO:0007669"/>
    <property type="project" value="InterPro"/>
</dbReference>
<keyword evidence="3" id="KW-0576">Peroxisome</keyword>
<dbReference type="EMBL" id="KZ454988">
    <property type="protein sequence ID" value="PKI85188.1"/>
    <property type="molecule type" value="Genomic_DNA"/>
</dbReference>
<proteinExistence type="predicted"/>
<dbReference type="STRING" id="2020962.A0A2N1JF60"/>
<gene>
    <name evidence="5" type="ORF">MVES_000976</name>
</gene>
<dbReference type="PANTHER" id="PTHR12652:SF25">
    <property type="entry name" value="MICROBODY (PEROXISOME) PROLIFERATION PROTEIN PEROXIN 11C (EUROFUNG)"/>
    <property type="match status" value="1"/>
</dbReference>
<dbReference type="OrthoDB" id="10005898at2759"/>